<evidence type="ECO:0000313" key="1">
    <source>
        <dbReference type="EMBL" id="KAB5587437.1"/>
    </source>
</evidence>
<dbReference type="CDD" id="cd09272">
    <property type="entry name" value="RNase_HI_RT_Ty1"/>
    <property type="match status" value="1"/>
</dbReference>
<organism evidence="1 2">
    <name type="scientific">Ceratobasidium theobromae</name>
    <dbReference type="NCBI Taxonomy" id="1582974"/>
    <lineage>
        <taxon>Eukaryota</taxon>
        <taxon>Fungi</taxon>
        <taxon>Dikarya</taxon>
        <taxon>Basidiomycota</taxon>
        <taxon>Agaricomycotina</taxon>
        <taxon>Agaricomycetes</taxon>
        <taxon>Cantharellales</taxon>
        <taxon>Ceratobasidiaceae</taxon>
        <taxon>Ceratobasidium</taxon>
    </lineage>
</organism>
<reference evidence="1 2" key="1">
    <citation type="journal article" date="2019" name="Fungal Biol. Biotechnol.">
        <title>Draft genome sequence of fastidious pathogen Ceratobasidium theobromae, which causes vascular-streak dieback in Theobroma cacao.</title>
        <authorList>
            <person name="Ali S.S."/>
            <person name="Asman A."/>
            <person name="Shao J."/>
            <person name="Firmansyah A.P."/>
            <person name="Susilo A.W."/>
            <person name="Rosmana A."/>
            <person name="McMahon P."/>
            <person name="Junaid M."/>
            <person name="Guest D."/>
            <person name="Kheng T.Y."/>
            <person name="Meinhardt L.W."/>
            <person name="Bailey B.A."/>
        </authorList>
    </citation>
    <scope>NUCLEOTIDE SEQUENCE [LARGE SCALE GENOMIC DNA]</scope>
    <source>
        <strain evidence="1 2">CT2</strain>
    </source>
</reference>
<accession>A0A5N5Q7S0</accession>
<dbReference type="EMBL" id="SSOP01001099">
    <property type="protein sequence ID" value="KAB5587437.1"/>
    <property type="molecule type" value="Genomic_DNA"/>
</dbReference>
<sequence length="153" mass="17352">MLDRKSITGNVFLLGGAAVCWMAKKQPTVALSTMEAKYIAIALACAQALWMRQFFEEIEFGTTEPTIIVSDNIAALSLTVESQYYAHSKHIDIKHHFVRDAVNNRKIIAIYIPTNENVANALTKALPSPRFYELFQTIMGKQIHESEEDYLWN</sequence>
<name>A0A5N5Q7S0_9AGAM</name>
<dbReference type="AlphaFoldDB" id="A0A5N5Q7S0"/>
<dbReference type="PANTHER" id="PTHR11439:SF483">
    <property type="entry name" value="PEPTIDE SYNTHASE GLIP-LIKE, PUTATIVE (AFU_ORTHOLOGUE AFUA_3G12920)-RELATED"/>
    <property type="match status" value="1"/>
</dbReference>
<dbReference type="OrthoDB" id="3344688at2759"/>
<dbReference type="PANTHER" id="PTHR11439">
    <property type="entry name" value="GAG-POL-RELATED RETROTRANSPOSON"/>
    <property type="match status" value="1"/>
</dbReference>
<evidence type="ECO:0000313" key="2">
    <source>
        <dbReference type="Proteomes" id="UP000383932"/>
    </source>
</evidence>
<proteinExistence type="predicted"/>
<dbReference type="Proteomes" id="UP000383932">
    <property type="component" value="Unassembled WGS sequence"/>
</dbReference>
<keyword evidence="2" id="KW-1185">Reference proteome</keyword>
<gene>
    <name evidence="1" type="ORF">CTheo_9125</name>
</gene>
<protein>
    <submittedName>
        <fullName evidence="1">Copia protein</fullName>
    </submittedName>
</protein>
<comment type="caution">
    <text evidence="1">The sequence shown here is derived from an EMBL/GenBank/DDBJ whole genome shotgun (WGS) entry which is preliminary data.</text>
</comment>